<gene>
    <name evidence="2" type="ORF">L3Y34_012464</name>
</gene>
<dbReference type="AlphaFoldDB" id="A0AAE8ZVU4"/>
<feature type="compositionally biased region" description="Basic and acidic residues" evidence="1">
    <location>
        <begin position="16"/>
        <end position="58"/>
    </location>
</feature>
<evidence type="ECO:0000256" key="1">
    <source>
        <dbReference type="SAM" id="MobiDB-lite"/>
    </source>
</evidence>
<proteinExistence type="predicted"/>
<evidence type="ECO:0000313" key="3">
    <source>
        <dbReference type="Proteomes" id="UP000827892"/>
    </source>
</evidence>
<sequence>MPTCHEGENVSLARTSTDREGEPREHQERLVREVEKRQDGKTHIAEQKQIREEQERQVKINATHPKKEQRIFKRSNQQVLPTDASGVHVYPQIVSDETSTVKPIQAVHGSGGIS</sequence>
<accession>A0AAE8ZVU4</accession>
<feature type="region of interest" description="Disordered" evidence="1">
    <location>
        <begin position="1"/>
        <end position="63"/>
    </location>
</feature>
<dbReference type="EMBL" id="CP090896">
    <property type="protein sequence ID" value="ULT83232.1"/>
    <property type="molecule type" value="Genomic_DNA"/>
</dbReference>
<dbReference type="Proteomes" id="UP000827892">
    <property type="component" value="Chromosome X"/>
</dbReference>
<evidence type="ECO:0000313" key="2">
    <source>
        <dbReference type="EMBL" id="ULT83232.1"/>
    </source>
</evidence>
<protein>
    <submittedName>
        <fullName evidence="2">Uncharacterized protein</fullName>
    </submittedName>
</protein>
<name>A0AAE8ZVU4_CAEBR</name>
<organism evidence="2 3">
    <name type="scientific">Caenorhabditis briggsae</name>
    <dbReference type="NCBI Taxonomy" id="6238"/>
    <lineage>
        <taxon>Eukaryota</taxon>
        <taxon>Metazoa</taxon>
        <taxon>Ecdysozoa</taxon>
        <taxon>Nematoda</taxon>
        <taxon>Chromadorea</taxon>
        <taxon>Rhabditida</taxon>
        <taxon>Rhabditina</taxon>
        <taxon>Rhabditomorpha</taxon>
        <taxon>Rhabditoidea</taxon>
        <taxon>Rhabditidae</taxon>
        <taxon>Peloderinae</taxon>
        <taxon>Caenorhabditis</taxon>
    </lineage>
</organism>
<reference evidence="2 3" key="1">
    <citation type="submission" date="2022-05" db="EMBL/GenBank/DDBJ databases">
        <title>Chromosome-level reference genomes for two strains of Caenorhabditis briggsae: an improved platform for comparative genomics.</title>
        <authorList>
            <person name="Stevens L."/>
            <person name="Andersen E.C."/>
        </authorList>
    </citation>
    <scope>NUCLEOTIDE SEQUENCE [LARGE SCALE GENOMIC DNA]</scope>
    <source>
        <strain evidence="2">QX1410_ONT</strain>
        <tissue evidence="2">Whole-organism</tissue>
    </source>
</reference>